<protein>
    <submittedName>
        <fullName evidence="1">Glycoside hydrolase domain-containing protein</fullName>
    </submittedName>
</protein>
<evidence type="ECO:0000313" key="1">
    <source>
        <dbReference type="EMBL" id="MEJ8639413.1"/>
    </source>
</evidence>
<dbReference type="Proteomes" id="UP001377168">
    <property type="component" value="Unassembled WGS sequence"/>
</dbReference>
<accession>A0ACC6Q6R6</accession>
<proteinExistence type="predicted"/>
<dbReference type="EMBL" id="JBBKAJ010000022">
    <property type="protein sequence ID" value="MEJ8639413.1"/>
    <property type="molecule type" value="Genomic_DNA"/>
</dbReference>
<organism evidence="1 2">
    <name type="scientific">Streptomyces achmelvichensis</name>
    <dbReference type="NCBI Taxonomy" id="3134111"/>
    <lineage>
        <taxon>Bacteria</taxon>
        <taxon>Bacillati</taxon>
        <taxon>Actinomycetota</taxon>
        <taxon>Actinomycetes</taxon>
        <taxon>Kitasatosporales</taxon>
        <taxon>Streptomycetaceae</taxon>
        <taxon>Streptomyces</taxon>
    </lineage>
</organism>
<comment type="caution">
    <text evidence="1">The sequence shown here is derived from an EMBL/GenBank/DDBJ whole genome shotgun (WGS) entry which is preliminary data.</text>
</comment>
<gene>
    <name evidence="1" type="ORF">WKI67_39335</name>
</gene>
<sequence>MAVTLLALVGGVAVAPAGADPVNRGTHTVGYHGYEIEVPDSWQVVDLTEQPDACIRFDRPTVYLGRPGARSSCPAHLVGRTAGLLVEPLDASSAQRITGATARAVGGTAVAPAAVSRNAEIRVAVEDAGVLVTAAHTPETEPAVRRVLDSATLAAGAERTPVPNRADATPLAAAGPQPGTFAGKGFDACAAPSAATMNAWYASSPYRAVGVYISGATRACGQPNLTANWVTDQTAKGWRLIPIDVGKQAPCSTFSNKMSTTPATARSQGSAAADASVAAAQSLGIPAGSALYSDIEGYPSTASCKASVLSYLSGWTDALHARGYLSGLYSSASSGIRDAATEYDNGAYSRVDHIWYAWWNNAADTNTGTYVPAGYWADHQRIHQYAGDVAETWGGVTVSIDRNYLDVRTATTSPTGCTTTNLSFTAYPTLTSGSTGSRVSAAQCLLKSAGHDPGAGTPTGTYDAGTAAAVRSFQTARGLPGDGITGPKTWTALLSRGSSPVIRTGSTGEAVTRIQRALTAALGRTVGIDGAFGTGTESAVRDYQSSRGLSSDGIAGPATWSALQSGK</sequence>
<keyword evidence="2" id="KW-1185">Reference proteome</keyword>
<reference evidence="1" key="1">
    <citation type="submission" date="2024-03" db="EMBL/GenBank/DDBJ databases">
        <title>Novel Streptomyces species of biotechnological and ecological value are a feature of Machair soil.</title>
        <authorList>
            <person name="Prole J.R."/>
            <person name="Goodfellow M."/>
            <person name="Allenby N."/>
            <person name="Ward A.C."/>
        </authorList>
    </citation>
    <scope>NUCLEOTIDE SEQUENCE</scope>
    <source>
        <strain evidence="1">MS2.AVA.5</strain>
    </source>
</reference>
<keyword evidence="1" id="KW-0378">Hydrolase</keyword>
<evidence type="ECO:0000313" key="2">
    <source>
        <dbReference type="Proteomes" id="UP001377168"/>
    </source>
</evidence>
<name>A0ACC6Q6R6_9ACTN</name>